<dbReference type="Pfam" id="PF03881">
    <property type="entry name" value="Fructosamin_kin"/>
    <property type="match status" value="1"/>
</dbReference>
<name>A0A1I1P4R5_9GAMM</name>
<proteinExistence type="inferred from homology"/>
<organism evidence="3 4">
    <name type="scientific">Pseudoalteromonas denitrificans DSM 6059</name>
    <dbReference type="NCBI Taxonomy" id="1123010"/>
    <lineage>
        <taxon>Bacteria</taxon>
        <taxon>Pseudomonadati</taxon>
        <taxon>Pseudomonadota</taxon>
        <taxon>Gammaproteobacteria</taxon>
        <taxon>Alteromonadales</taxon>
        <taxon>Pseudoalteromonadaceae</taxon>
        <taxon>Pseudoalteromonas</taxon>
    </lineage>
</organism>
<dbReference type="PIRSF" id="PIRSF006221">
    <property type="entry name" value="Ketosamine-3-kinase"/>
    <property type="match status" value="1"/>
</dbReference>
<dbReference type="EMBL" id="FOLO01000027">
    <property type="protein sequence ID" value="SFD00940.1"/>
    <property type="molecule type" value="Genomic_DNA"/>
</dbReference>
<reference evidence="3 4" key="1">
    <citation type="submission" date="2016-10" db="EMBL/GenBank/DDBJ databases">
        <authorList>
            <person name="de Groot N.N."/>
        </authorList>
    </citation>
    <scope>NUCLEOTIDE SEQUENCE [LARGE SCALE GENOMIC DNA]</scope>
    <source>
        <strain evidence="3 4">DSM 6059</strain>
    </source>
</reference>
<dbReference type="InterPro" id="IPR011009">
    <property type="entry name" value="Kinase-like_dom_sf"/>
</dbReference>
<evidence type="ECO:0000256" key="2">
    <source>
        <dbReference type="PIRNR" id="PIRNR006221"/>
    </source>
</evidence>
<dbReference type="GO" id="GO:0016301">
    <property type="term" value="F:kinase activity"/>
    <property type="evidence" value="ECO:0007669"/>
    <property type="project" value="UniProtKB-UniRule"/>
</dbReference>
<dbReference type="PANTHER" id="PTHR12149:SF8">
    <property type="entry name" value="PROTEIN-RIBULOSAMINE 3-KINASE"/>
    <property type="match status" value="1"/>
</dbReference>
<dbReference type="RefSeq" id="WP_091986408.1">
    <property type="nucleotide sequence ID" value="NZ_FOLO01000027.1"/>
</dbReference>
<dbReference type="InterPro" id="IPR016477">
    <property type="entry name" value="Fructo-/Ketosamine-3-kinase"/>
</dbReference>
<dbReference type="AlphaFoldDB" id="A0A1I1P4R5"/>
<dbReference type="OrthoDB" id="5291879at2"/>
<evidence type="ECO:0000313" key="3">
    <source>
        <dbReference type="EMBL" id="SFD00940.1"/>
    </source>
</evidence>
<keyword evidence="2" id="KW-0808">Transferase</keyword>
<dbReference type="Gene3D" id="3.90.1200.10">
    <property type="match status" value="1"/>
</dbReference>
<dbReference type="Proteomes" id="UP000198862">
    <property type="component" value="Unassembled WGS sequence"/>
</dbReference>
<keyword evidence="4" id="KW-1185">Reference proteome</keyword>
<evidence type="ECO:0000313" key="4">
    <source>
        <dbReference type="Proteomes" id="UP000198862"/>
    </source>
</evidence>
<dbReference type="SUPFAM" id="SSF56112">
    <property type="entry name" value="Protein kinase-like (PK-like)"/>
    <property type="match status" value="1"/>
</dbReference>
<gene>
    <name evidence="3" type="ORF">SAMN02745724_03186</name>
</gene>
<evidence type="ECO:0000256" key="1">
    <source>
        <dbReference type="ARBA" id="ARBA00009460"/>
    </source>
</evidence>
<keyword evidence="2 3" id="KW-0418">Kinase</keyword>
<dbReference type="PANTHER" id="PTHR12149">
    <property type="entry name" value="FRUCTOSAMINE 3 KINASE-RELATED PROTEIN"/>
    <property type="match status" value="1"/>
</dbReference>
<dbReference type="STRING" id="1123010.SAMN02745724_03186"/>
<dbReference type="Gene3D" id="3.30.200.20">
    <property type="entry name" value="Phosphorylase Kinase, domain 1"/>
    <property type="match status" value="1"/>
</dbReference>
<accession>A0A1I1P4R5</accession>
<protein>
    <submittedName>
        <fullName evidence="3">Fructosamine-3-kinase</fullName>
    </submittedName>
</protein>
<sequence>MWHAISKHISEELHFDFVIQHKQQLKSHSNHSFFKISDNNHHYFVKLAPYHFKENFECETFNLAELTNKSIFFIPDCICTGSTLAHSYVVLEWLEFQNNSEQNWAEFGITLAKMHNKHEQAMFGWEHDNFIASTLQPNKWHKNWCYFFSEQRIGWQLQLLQEKGFNLCNINDVVSLVKNKLHRHTTVLPSLLHGDLWRGNTGFVKGKPAIFDGACYYGDRETDIAMTELFGPFPDTFYQAYEKTYPLQKGYLLRKKIYQLYHLLNHANLFQGHYLIDAQEHIKSIFDQE</sequence>
<comment type="similarity">
    <text evidence="1 2">Belongs to the fructosamine kinase family.</text>
</comment>